<evidence type="ECO:0000256" key="2">
    <source>
        <dbReference type="ARBA" id="ARBA00018867"/>
    </source>
</evidence>
<dbReference type="InterPro" id="IPR015943">
    <property type="entry name" value="WD40/YVTN_repeat-like_dom_sf"/>
</dbReference>
<protein>
    <recommendedName>
        <fullName evidence="2">Target of rapamycin complex subunit LST8</fullName>
    </recommendedName>
</protein>
<comment type="caution">
    <text evidence="6">The sequence shown here is derived from an EMBL/GenBank/DDBJ whole genome shotgun (WGS) entry which is preliminary data.</text>
</comment>
<dbReference type="SMART" id="SM00320">
    <property type="entry name" value="WD40"/>
    <property type="match status" value="6"/>
</dbReference>
<keyword evidence="7" id="KW-1185">Reference proteome</keyword>
<evidence type="ECO:0000256" key="5">
    <source>
        <dbReference type="PROSITE-ProRule" id="PRU00221"/>
    </source>
</evidence>
<dbReference type="PANTHER" id="PTHR19842:SF0">
    <property type="entry name" value="TARGET OF RAPAMYCIN COMPLEX SUBUNIT LST8"/>
    <property type="match status" value="1"/>
</dbReference>
<feature type="repeat" description="WD" evidence="5">
    <location>
        <begin position="74"/>
        <end position="108"/>
    </location>
</feature>
<evidence type="ECO:0000256" key="1">
    <source>
        <dbReference type="ARBA" id="ARBA00009890"/>
    </source>
</evidence>
<dbReference type="PROSITE" id="PS00678">
    <property type="entry name" value="WD_REPEATS_1"/>
    <property type="match status" value="4"/>
</dbReference>
<evidence type="ECO:0000256" key="4">
    <source>
        <dbReference type="ARBA" id="ARBA00022737"/>
    </source>
</evidence>
<evidence type="ECO:0000313" key="6">
    <source>
        <dbReference type="EMBL" id="KAL2609006.1"/>
    </source>
</evidence>
<dbReference type="Pfam" id="PF00400">
    <property type="entry name" value="WD40"/>
    <property type="match status" value="4"/>
</dbReference>
<dbReference type="InterPro" id="IPR011047">
    <property type="entry name" value="Quinoprotein_ADH-like_sf"/>
</dbReference>
<dbReference type="PRINTS" id="PR00320">
    <property type="entry name" value="GPROTEINBRPT"/>
</dbReference>
<dbReference type="InterPro" id="IPR019775">
    <property type="entry name" value="WD40_repeat_CS"/>
</dbReference>
<keyword evidence="4" id="KW-0677">Repeat</keyword>
<dbReference type="CDD" id="cd00200">
    <property type="entry name" value="WD40"/>
    <property type="match status" value="1"/>
</dbReference>
<name>A0ABD1XJB8_9MARC</name>
<dbReference type="SUPFAM" id="SSF50998">
    <property type="entry name" value="Quinoprotein alcohol dehydrogenase-like"/>
    <property type="match status" value="1"/>
</dbReference>
<gene>
    <name evidence="6" type="ORF">R1flu_027579</name>
</gene>
<dbReference type="PANTHER" id="PTHR19842">
    <property type="entry name" value="G BETA-LIKE PROTEIN GBL"/>
    <property type="match status" value="1"/>
</dbReference>
<feature type="repeat" description="WD" evidence="5">
    <location>
        <begin position="253"/>
        <end position="294"/>
    </location>
</feature>
<proteinExistence type="inferred from homology"/>
<dbReference type="AlphaFoldDB" id="A0ABD1XJB8"/>
<feature type="repeat" description="WD" evidence="5">
    <location>
        <begin position="1"/>
        <end position="30"/>
    </location>
</feature>
<dbReference type="InterPro" id="IPR020472">
    <property type="entry name" value="WD40_PAC1"/>
</dbReference>
<dbReference type="InterPro" id="IPR001680">
    <property type="entry name" value="WD40_rpt"/>
</dbReference>
<reference evidence="6 7" key="1">
    <citation type="submission" date="2024-09" db="EMBL/GenBank/DDBJ databases">
        <title>Chromosome-scale assembly of Riccia fluitans.</title>
        <authorList>
            <person name="Paukszto L."/>
            <person name="Sawicki J."/>
            <person name="Karawczyk K."/>
            <person name="Piernik-Szablinska J."/>
            <person name="Szczecinska M."/>
            <person name="Mazdziarz M."/>
        </authorList>
    </citation>
    <scope>NUCLEOTIDE SEQUENCE [LARGE SCALE GENOMIC DNA]</scope>
    <source>
        <strain evidence="6">Rf_01</strain>
        <tissue evidence="6">Aerial parts of the thallus</tissue>
    </source>
</reference>
<dbReference type="EMBL" id="JBHFFA010000008">
    <property type="protein sequence ID" value="KAL2609006.1"/>
    <property type="molecule type" value="Genomic_DNA"/>
</dbReference>
<feature type="repeat" description="WD" evidence="5">
    <location>
        <begin position="115"/>
        <end position="156"/>
    </location>
</feature>
<keyword evidence="3 5" id="KW-0853">WD repeat</keyword>
<dbReference type="Proteomes" id="UP001605036">
    <property type="component" value="Unassembled WGS sequence"/>
</dbReference>
<dbReference type="PROSITE" id="PS50294">
    <property type="entry name" value="WD_REPEATS_REGION"/>
    <property type="match status" value="3"/>
</dbReference>
<accession>A0ABD1XJB8</accession>
<comment type="similarity">
    <text evidence="1">Belongs to the WD repeat LST8 family.</text>
</comment>
<dbReference type="InterPro" id="IPR037588">
    <property type="entry name" value="MLST8"/>
</dbReference>
<dbReference type="PROSITE" id="PS50082">
    <property type="entry name" value="WD_REPEATS_2"/>
    <property type="match status" value="4"/>
</dbReference>
<evidence type="ECO:0000256" key="3">
    <source>
        <dbReference type="ARBA" id="ARBA00022574"/>
    </source>
</evidence>
<dbReference type="FunFam" id="2.130.10.10:FF:000179">
    <property type="entry name" value="Target of rapamycin complex subunit LST8"/>
    <property type="match status" value="1"/>
</dbReference>
<sequence length="315" mass="35171">MPHPSVVLATAGYDHTIRFWEATSGRCYRTLQYTDSQVNRLEITPDKQLLAAAGNPHIRLFEINSNQPTPLLSYDNHTSNVTAVGFQQDAKWMYSGSEDGTVKIWDLRAPGCQREYESRGAVNTVVLHPNQTELISGDQNGNIRVWDLTANSCSCELVPEVDTPIRSLTCMWDGSLVVAANNVGTCFVWRLLRGSQMMTNFEPLHKLKAHNTYILKCLLSPEFCEPHRCLATCSSDHTLRIWKVDGFTLEKELKGHTRWVWDCVFSVDGAFLVSASSDCTAKLWDISTGDAIRTYQGHNKATVCCALHDGTEPTG</sequence>
<dbReference type="Gene3D" id="2.130.10.10">
    <property type="entry name" value="YVTN repeat-like/Quinoprotein amine dehydrogenase"/>
    <property type="match status" value="1"/>
</dbReference>
<organism evidence="6 7">
    <name type="scientific">Riccia fluitans</name>
    <dbReference type="NCBI Taxonomy" id="41844"/>
    <lineage>
        <taxon>Eukaryota</taxon>
        <taxon>Viridiplantae</taxon>
        <taxon>Streptophyta</taxon>
        <taxon>Embryophyta</taxon>
        <taxon>Marchantiophyta</taxon>
        <taxon>Marchantiopsida</taxon>
        <taxon>Marchantiidae</taxon>
        <taxon>Marchantiales</taxon>
        <taxon>Ricciaceae</taxon>
        <taxon>Riccia</taxon>
    </lineage>
</organism>
<evidence type="ECO:0000313" key="7">
    <source>
        <dbReference type="Proteomes" id="UP001605036"/>
    </source>
</evidence>